<dbReference type="PANTHER" id="PTHR33359:SF1">
    <property type="entry name" value="MOLYBDOPTERIN SYNTHASE SULFUR CARRIER SUBUNIT"/>
    <property type="match status" value="1"/>
</dbReference>
<dbReference type="GO" id="GO:0000166">
    <property type="term" value="F:nucleotide binding"/>
    <property type="evidence" value="ECO:0007669"/>
    <property type="project" value="UniProtKB-KW"/>
</dbReference>
<dbReference type="Gene3D" id="3.10.20.30">
    <property type="match status" value="1"/>
</dbReference>
<dbReference type="GO" id="GO:1990133">
    <property type="term" value="C:molybdopterin adenylyltransferase complex"/>
    <property type="evidence" value="ECO:0007669"/>
    <property type="project" value="TreeGrafter"/>
</dbReference>
<keyword evidence="5" id="KW-1185">Reference proteome</keyword>
<evidence type="ECO:0000313" key="5">
    <source>
        <dbReference type="Proteomes" id="UP000509429"/>
    </source>
</evidence>
<dbReference type="InterPro" id="IPR044672">
    <property type="entry name" value="MOCS2A"/>
</dbReference>
<dbReference type="Proteomes" id="UP000509429">
    <property type="component" value="Chromosome"/>
</dbReference>
<proteinExistence type="inferred from homology"/>
<protein>
    <recommendedName>
        <fullName evidence="3">Molybdopterin synthase sulfur carrier subunit</fullName>
    </recommendedName>
</protein>
<evidence type="ECO:0000256" key="3">
    <source>
        <dbReference type="ARBA" id="ARBA00024247"/>
    </source>
</evidence>
<evidence type="ECO:0000313" key="4">
    <source>
        <dbReference type="EMBL" id="QKQ24204.1"/>
    </source>
</evidence>
<comment type="similarity">
    <text evidence="2">Belongs to the MoaD family.</text>
</comment>
<dbReference type="InterPro" id="IPR016155">
    <property type="entry name" value="Mopterin_synth/thiamin_S_b"/>
</dbReference>
<dbReference type="KEGG" id="reo:HUE58_03435"/>
<reference evidence="4 5" key="1">
    <citation type="submission" date="2020-05" db="EMBL/GenBank/DDBJ databases">
        <title>Horizontal transmission and recombination maintain forever young bacterial symbiont genomes.</title>
        <authorList>
            <person name="Russell S.L."/>
            <person name="Pepper-Tunick E."/>
            <person name="Svedberg J."/>
            <person name="Byrne A."/>
            <person name="Ruelas Castillo J."/>
            <person name="Vollmers C."/>
            <person name="Beinart R.A."/>
            <person name="Corbett-Detig R."/>
        </authorList>
    </citation>
    <scope>NUCLEOTIDE SEQUENCE [LARGE SCALE GENOMIC DNA]</scope>
    <source>
        <strain evidence="4">JDF_Ridge</strain>
    </source>
</reference>
<dbReference type="Pfam" id="PF02597">
    <property type="entry name" value="ThiS"/>
    <property type="match status" value="1"/>
</dbReference>
<name>A0A6N0HPF1_9GAMM</name>
<dbReference type="NCBIfam" id="TIGR01682">
    <property type="entry name" value="moaD"/>
    <property type="match status" value="1"/>
</dbReference>
<dbReference type="PANTHER" id="PTHR33359">
    <property type="entry name" value="MOLYBDOPTERIN SYNTHASE SULFUR CARRIER SUBUNIT"/>
    <property type="match status" value="1"/>
</dbReference>
<dbReference type="InterPro" id="IPR003749">
    <property type="entry name" value="ThiS/MoaD-like"/>
</dbReference>
<accession>A0A6N0HPF1</accession>
<dbReference type="EMBL" id="CP054490">
    <property type="protein sequence ID" value="QKQ24204.1"/>
    <property type="molecule type" value="Genomic_DNA"/>
</dbReference>
<evidence type="ECO:0000256" key="2">
    <source>
        <dbReference type="ARBA" id="ARBA00024200"/>
    </source>
</evidence>
<dbReference type="UniPathway" id="UPA00344"/>
<evidence type="ECO:0000256" key="1">
    <source>
        <dbReference type="ARBA" id="ARBA00022741"/>
    </source>
</evidence>
<organism evidence="4 5">
    <name type="scientific">Candidatus Ruthia endofausta</name>
    <dbReference type="NCBI Taxonomy" id="2738852"/>
    <lineage>
        <taxon>Bacteria</taxon>
        <taxon>Pseudomonadati</taxon>
        <taxon>Pseudomonadota</taxon>
        <taxon>Gammaproteobacteria</taxon>
        <taxon>Candidatus Pseudothioglobaceae</taxon>
        <taxon>Candidatus Ruthturnera</taxon>
    </lineage>
</organism>
<sequence length="78" mass="8647">MKILYFASLKESLKLSSEEITLATDSTTAQLKKQLIDRHGEHHFPNNILCAVNQEIANDTVIISETDEVAFYPPVTGG</sequence>
<gene>
    <name evidence="4" type="primary">moaD</name>
    <name evidence="4" type="ORF">HUE58_03435</name>
</gene>
<dbReference type="CDD" id="cd00754">
    <property type="entry name" value="Ubl_MoaD"/>
    <property type="match status" value="1"/>
</dbReference>
<dbReference type="SUPFAM" id="SSF54285">
    <property type="entry name" value="MoaD/ThiS"/>
    <property type="match status" value="1"/>
</dbReference>
<dbReference type="RefSeq" id="WP_174605642.1">
    <property type="nucleotide sequence ID" value="NZ_CP054490.1"/>
</dbReference>
<dbReference type="AlphaFoldDB" id="A0A6N0HPF1"/>
<dbReference type="GO" id="GO:0006777">
    <property type="term" value="P:Mo-molybdopterin cofactor biosynthetic process"/>
    <property type="evidence" value="ECO:0007669"/>
    <property type="project" value="InterPro"/>
</dbReference>
<dbReference type="InterPro" id="IPR012675">
    <property type="entry name" value="Beta-grasp_dom_sf"/>
</dbReference>
<keyword evidence="1" id="KW-0547">Nucleotide-binding</keyword>